<evidence type="ECO:0000313" key="1">
    <source>
        <dbReference type="EMBL" id="CAJ0966103.1"/>
    </source>
</evidence>
<keyword evidence="2" id="KW-1185">Reference proteome</keyword>
<comment type="caution">
    <text evidence="1">The sequence shown here is derived from an EMBL/GenBank/DDBJ whole genome shotgun (WGS) entry which is preliminary data.</text>
</comment>
<proteinExistence type="predicted"/>
<organism evidence="1 2">
    <name type="scientific">Ranitomeya imitator</name>
    <name type="common">mimic poison frog</name>
    <dbReference type="NCBI Taxonomy" id="111125"/>
    <lineage>
        <taxon>Eukaryota</taxon>
        <taxon>Metazoa</taxon>
        <taxon>Chordata</taxon>
        <taxon>Craniata</taxon>
        <taxon>Vertebrata</taxon>
        <taxon>Euteleostomi</taxon>
        <taxon>Amphibia</taxon>
        <taxon>Batrachia</taxon>
        <taxon>Anura</taxon>
        <taxon>Neobatrachia</taxon>
        <taxon>Hyloidea</taxon>
        <taxon>Dendrobatidae</taxon>
        <taxon>Dendrobatinae</taxon>
        <taxon>Ranitomeya</taxon>
    </lineage>
</organism>
<reference evidence="1" key="1">
    <citation type="submission" date="2023-07" db="EMBL/GenBank/DDBJ databases">
        <authorList>
            <person name="Stuckert A."/>
        </authorList>
    </citation>
    <scope>NUCLEOTIDE SEQUENCE</scope>
</reference>
<dbReference type="EMBL" id="CAUEEQ010072064">
    <property type="protein sequence ID" value="CAJ0966103.1"/>
    <property type="molecule type" value="Genomic_DNA"/>
</dbReference>
<sequence length="57" mass="6680">MEMRQNLEYYKMMAGVSILTSEIWKPSPTCISFVWGEILHGRGVCKTAITYLKKPWR</sequence>
<gene>
    <name evidence="1" type="ORF">RIMI_LOCUS20952599</name>
</gene>
<name>A0ABN9ML51_9NEOB</name>
<protein>
    <submittedName>
        <fullName evidence="1">Uncharacterized protein</fullName>
    </submittedName>
</protein>
<accession>A0ABN9ML51</accession>
<dbReference type="Proteomes" id="UP001176940">
    <property type="component" value="Unassembled WGS sequence"/>
</dbReference>
<evidence type="ECO:0000313" key="2">
    <source>
        <dbReference type="Proteomes" id="UP001176940"/>
    </source>
</evidence>